<gene>
    <name evidence="7" type="ORF">D3H34_26210</name>
</gene>
<dbReference type="GO" id="GO:0055085">
    <property type="term" value="P:transmembrane transport"/>
    <property type="evidence" value="ECO:0007669"/>
    <property type="project" value="InterPro"/>
</dbReference>
<feature type="domain" description="TonB C-terminal" evidence="6">
    <location>
        <begin position="65"/>
        <end position="161"/>
    </location>
</feature>
<dbReference type="InterPro" id="IPR037682">
    <property type="entry name" value="TonB_C"/>
</dbReference>
<dbReference type="Gene3D" id="3.30.1150.10">
    <property type="match status" value="1"/>
</dbReference>
<dbReference type="NCBIfam" id="TIGR01352">
    <property type="entry name" value="tonB_Cterm"/>
    <property type="match status" value="1"/>
</dbReference>
<dbReference type="Proteomes" id="UP000265619">
    <property type="component" value="Unassembled WGS sequence"/>
</dbReference>
<name>A0A9X8D0F2_9BURK</name>
<feature type="compositionally biased region" description="Pro residues" evidence="5">
    <location>
        <begin position="45"/>
        <end position="61"/>
    </location>
</feature>
<organism evidence="7 8">
    <name type="scientific">Acidovorax cavernicola</name>
    <dbReference type="NCBI Taxonomy" id="1675792"/>
    <lineage>
        <taxon>Bacteria</taxon>
        <taxon>Pseudomonadati</taxon>
        <taxon>Pseudomonadota</taxon>
        <taxon>Betaproteobacteria</taxon>
        <taxon>Burkholderiales</taxon>
        <taxon>Comamonadaceae</taxon>
        <taxon>Acidovorax</taxon>
    </lineage>
</organism>
<dbReference type="AlphaFoldDB" id="A0A9X8D0F2"/>
<dbReference type="EMBL" id="QXMN01000047">
    <property type="protein sequence ID" value="RIX74823.1"/>
    <property type="molecule type" value="Genomic_DNA"/>
</dbReference>
<evidence type="ECO:0000256" key="3">
    <source>
        <dbReference type="ARBA" id="ARBA00022989"/>
    </source>
</evidence>
<reference evidence="7 8" key="1">
    <citation type="submission" date="2018-09" db="EMBL/GenBank/DDBJ databases">
        <title>Acidovorax cavernicola nov. sp. isolated from Gruta de las Maravillas (Aracena, Spain).</title>
        <authorList>
            <person name="Jurado V."/>
            <person name="Gutierrez-Patricio S."/>
            <person name="Gonzalez-Pimentel J.L."/>
            <person name="Miller A.Z."/>
            <person name="Laiz L."/>
            <person name="Saiz-Jimenez C."/>
        </authorList>
    </citation>
    <scope>NUCLEOTIDE SEQUENCE [LARGE SCALE GENOMIC DNA]</scope>
    <source>
        <strain evidence="7 8">1011MAR4D40.2</strain>
    </source>
</reference>
<dbReference type="OrthoDB" id="9792439at2"/>
<evidence type="ECO:0000313" key="8">
    <source>
        <dbReference type="Proteomes" id="UP000265619"/>
    </source>
</evidence>
<keyword evidence="8" id="KW-1185">Reference proteome</keyword>
<keyword evidence="4" id="KW-0472">Membrane</keyword>
<evidence type="ECO:0000256" key="2">
    <source>
        <dbReference type="ARBA" id="ARBA00022692"/>
    </source>
</evidence>
<evidence type="ECO:0000256" key="1">
    <source>
        <dbReference type="ARBA" id="ARBA00004167"/>
    </source>
</evidence>
<dbReference type="SUPFAM" id="SSF74653">
    <property type="entry name" value="TolA/TonB C-terminal domain"/>
    <property type="match status" value="1"/>
</dbReference>
<dbReference type="PROSITE" id="PS52015">
    <property type="entry name" value="TONB_CTD"/>
    <property type="match status" value="1"/>
</dbReference>
<protein>
    <submittedName>
        <fullName evidence="7">Energy transducer TonB</fullName>
    </submittedName>
</protein>
<feature type="compositionally biased region" description="Pro residues" evidence="5">
    <location>
        <begin position="16"/>
        <end position="36"/>
    </location>
</feature>
<feature type="region of interest" description="Disordered" evidence="5">
    <location>
        <begin position="1"/>
        <end position="75"/>
    </location>
</feature>
<accession>A0A9X8D0F2</accession>
<keyword evidence="2" id="KW-0812">Transmembrane</keyword>
<dbReference type="InterPro" id="IPR006260">
    <property type="entry name" value="TonB/TolA_C"/>
</dbReference>
<feature type="non-terminal residue" evidence="7">
    <location>
        <position position="1"/>
    </location>
</feature>
<dbReference type="GO" id="GO:0016020">
    <property type="term" value="C:membrane"/>
    <property type="evidence" value="ECO:0007669"/>
    <property type="project" value="UniProtKB-SubCell"/>
</dbReference>
<evidence type="ECO:0000256" key="5">
    <source>
        <dbReference type="SAM" id="MobiDB-lite"/>
    </source>
</evidence>
<proteinExistence type="predicted"/>
<evidence type="ECO:0000256" key="4">
    <source>
        <dbReference type="ARBA" id="ARBA00023136"/>
    </source>
</evidence>
<dbReference type="RefSeq" id="WP_147400485.1">
    <property type="nucleotide sequence ID" value="NZ_QXMN01000047.1"/>
</dbReference>
<dbReference type="Pfam" id="PF03544">
    <property type="entry name" value="TonB_C"/>
    <property type="match status" value="1"/>
</dbReference>
<comment type="subcellular location">
    <subcellularLocation>
        <location evidence="1">Membrane</location>
        <topology evidence="1">Single-pass membrane protein</topology>
    </subcellularLocation>
</comment>
<keyword evidence="3" id="KW-1133">Transmembrane helix</keyword>
<comment type="caution">
    <text evidence="7">The sequence shown here is derived from an EMBL/GenBank/DDBJ whole genome shotgun (WGS) entry which is preliminary data.</text>
</comment>
<evidence type="ECO:0000313" key="7">
    <source>
        <dbReference type="EMBL" id="RIX74823.1"/>
    </source>
</evidence>
<evidence type="ECO:0000259" key="6">
    <source>
        <dbReference type="PROSITE" id="PS52015"/>
    </source>
</evidence>
<sequence>PPQEPPKRPPPVRKAAPPPSYVPPPEVSVAPLPNPGPTITTTSAAPPPTPVAIAPPAPAVPRPTGTPARIDVSSCDKPEYPRAALRAEATGTTRIRFTIDATGRVAKAEIDKPSGLTREHRTMDAAAVEVLSKCPFRPGTDAEGRPVGGAVTTVDYVWKLE</sequence>